<comment type="caution">
    <text evidence="1">The sequence shown here is derived from an EMBL/GenBank/DDBJ whole genome shotgun (WGS) entry which is preliminary data.</text>
</comment>
<organism evidence="1 2">
    <name type="scientific">Pseudoflavonifractor intestinihominis</name>
    <dbReference type="NCBI Taxonomy" id="3133171"/>
    <lineage>
        <taxon>Bacteria</taxon>
        <taxon>Bacillati</taxon>
        <taxon>Bacillota</taxon>
        <taxon>Clostridia</taxon>
        <taxon>Eubacteriales</taxon>
        <taxon>Oscillospiraceae</taxon>
        <taxon>Pseudoflavonifractor</taxon>
    </lineage>
</organism>
<proteinExistence type="predicted"/>
<accession>A0ABV1E6B2</accession>
<gene>
    <name evidence="1" type="ORF">WMO64_01740</name>
</gene>
<sequence>MNGYRKILKEVLEQEDQDRERKIEYLMPRLCGLVDDAPYFSALSNGAAALTALYILCASHNINTVNHYQAIKERLVHLIDDLQDNMLDQFPPQNPTQE</sequence>
<dbReference type="RefSeq" id="WP_349230809.1">
    <property type="nucleotide sequence ID" value="NZ_JBBMFK010000002.1"/>
</dbReference>
<evidence type="ECO:0000313" key="2">
    <source>
        <dbReference type="Proteomes" id="UP001464378"/>
    </source>
</evidence>
<dbReference type="EMBL" id="JBBMFK010000002">
    <property type="protein sequence ID" value="MEQ2442187.1"/>
    <property type="molecule type" value="Genomic_DNA"/>
</dbReference>
<protein>
    <submittedName>
        <fullName evidence="1">Uncharacterized protein</fullName>
    </submittedName>
</protein>
<reference evidence="1 2" key="1">
    <citation type="submission" date="2024-03" db="EMBL/GenBank/DDBJ databases">
        <title>Human intestinal bacterial collection.</title>
        <authorList>
            <person name="Pauvert C."/>
            <person name="Hitch T.C.A."/>
            <person name="Clavel T."/>
        </authorList>
    </citation>
    <scope>NUCLEOTIDE SEQUENCE [LARGE SCALE GENOMIC DNA]</scope>
    <source>
        <strain evidence="1 2">CLA-AP-H29</strain>
    </source>
</reference>
<evidence type="ECO:0000313" key="1">
    <source>
        <dbReference type="EMBL" id="MEQ2442187.1"/>
    </source>
</evidence>
<name>A0ABV1E6B2_9FIRM</name>
<keyword evidence="2" id="KW-1185">Reference proteome</keyword>
<dbReference type="Proteomes" id="UP001464378">
    <property type="component" value="Unassembled WGS sequence"/>
</dbReference>